<proteinExistence type="predicted"/>
<dbReference type="InterPro" id="IPR003308">
    <property type="entry name" value="Integrase_Zn-bd_dom_N"/>
</dbReference>
<keyword evidence="4" id="KW-0479">Metal-binding</keyword>
<evidence type="ECO:0000259" key="10">
    <source>
        <dbReference type="PROSITE" id="PS50879"/>
    </source>
</evidence>
<evidence type="ECO:0000313" key="12">
    <source>
        <dbReference type="Proteomes" id="UP000578766"/>
    </source>
</evidence>
<dbReference type="InterPro" id="IPR012337">
    <property type="entry name" value="RNaseH-like_sf"/>
</dbReference>
<reference evidence="11 12" key="1">
    <citation type="submission" date="2019-09" db="EMBL/GenBank/DDBJ databases">
        <title>Bird 10,000 Genomes (B10K) Project - Family phase.</title>
        <authorList>
            <person name="Zhang G."/>
        </authorList>
    </citation>
    <scope>NUCLEOTIDE SEQUENCE [LARGE SCALE GENOMIC DNA]</scope>
    <source>
        <strain evidence="11">OUT-0020</strain>
        <tissue evidence="11">Liver</tissue>
    </source>
</reference>
<evidence type="ECO:0000256" key="1">
    <source>
        <dbReference type="ARBA" id="ARBA00022679"/>
    </source>
</evidence>
<evidence type="ECO:0000313" key="11">
    <source>
        <dbReference type="EMBL" id="NXV25266.1"/>
    </source>
</evidence>
<keyword evidence="8" id="KW-0862">Zinc</keyword>
<evidence type="ECO:0000259" key="9">
    <source>
        <dbReference type="PROSITE" id="PS50876"/>
    </source>
</evidence>
<feature type="domain" description="RNase H type-1" evidence="10">
    <location>
        <begin position="11"/>
        <end position="141"/>
    </location>
</feature>
<dbReference type="InterPro" id="IPR002156">
    <property type="entry name" value="RNaseH_domain"/>
</dbReference>
<organism evidence="11 12">
    <name type="scientific">Cepphus grylle</name>
    <name type="common">Black guillemot</name>
    <name type="synonym">Alca grylle</name>
    <dbReference type="NCBI Taxonomy" id="28697"/>
    <lineage>
        <taxon>Eukaryota</taxon>
        <taxon>Metazoa</taxon>
        <taxon>Chordata</taxon>
        <taxon>Craniata</taxon>
        <taxon>Vertebrata</taxon>
        <taxon>Euteleostomi</taxon>
        <taxon>Archelosauria</taxon>
        <taxon>Archosauria</taxon>
        <taxon>Dinosauria</taxon>
        <taxon>Saurischia</taxon>
        <taxon>Theropoda</taxon>
        <taxon>Coelurosauria</taxon>
        <taxon>Aves</taxon>
        <taxon>Neognathae</taxon>
        <taxon>Neoaves</taxon>
        <taxon>Charadriiformes</taxon>
        <taxon>Alcidae</taxon>
        <taxon>Cepphus</taxon>
    </lineage>
</organism>
<dbReference type="AlphaFoldDB" id="A0A7L3SAV2"/>
<accession>A0A7L3SAV2</accession>
<keyword evidence="6" id="KW-0378">Hydrolase</keyword>
<protein>
    <submittedName>
        <fullName evidence="11">POL1 protein</fullName>
    </submittedName>
</protein>
<dbReference type="InterPro" id="IPR017856">
    <property type="entry name" value="Integrase-like_N"/>
</dbReference>
<evidence type="ECO:0000256" key="6">
    <source>
        <dbReference type="ARBA" id="ARBA00022801"/>
    </source>
</evidence>
<comment type="caution">
    <text evidence="11">The sequence shown here is derived from an EMBL/GenBank/DDBJ whole genome shotgun (WGS) entry which is preliminary data.</text>
</comment>
<keyword evidence="3" id="KW-0540">Nuclease</keyword>
<dbReference type="PROSITE" id="PS50879">
    <property type="entry name" value="RNASE_H_1"/>
    <property type="match status" value="1"/>
</dbReference>
<feature type="domain" description="Integrase-type" evidence="9">
    <location>
        <begin position="139"/>
        <end position="180"/>
    </location>
</feature>
<dbReference type="EMBL" id="VZUD01040515">
    <property type="protein sequence ID" value="NXV25266.1"/>
    <property type="molecule type" value="Genomic_DNA"/>
</dbReference>
<feature type="non-terminal residue" evidence="11">
    <location>
        <position position="1"/>
    </location>
</feature>
<dbReference type="Proteomes" id="UP000578766">
    <property type="component" value="Unassembled WGS sequence"/>
</dbReference>
<evidence type="ECO:0000256" key="5">
    <source>
        <dbReference type="ARBA" id="ARBA00022759"/>
    </source>
</evidence>
<dbReference type="GO" id="GO:0035613">
    <property type="term" value="F:RNA stem-loop binding"/>
    <property type="evidence" value="ECO:0007669"/>
    <property type="project" value="TreeGrafter"/>
</dbReference>
<keyword evidence="8" id="KW-0863">Zinc-finger</keyword>
<evidence type="ECO:0000256" key="8">
    <source>
        <dbReference type="PROSITE-ProRule" id="PRU00450"/>
    </source>
</evidence>
<dbReference type="Pfam" id="PF02022">
    <property type="entry name" value="Integrase_Zn"/>
    <property type="match status" value="1"/>
</dbReference>
<dbReference type="InterPro" id="IPR036397">
    <property type="entry name" value="RNaseH_sf"/>
</dbReference>
<keyword evidence="12" id="KW-1185">Reference proteome</keyword>
<sequence>VPRPPPISAVPVSGPTIFTDASSQTGKAIATWRERDKWVAVQYRDTDNSVQWLEAKAIALAMEVWPNKPTNVCTDSYYCFRLVTSMAKPGWPGTKIALMLYTSLAQRSAPLYIAHVNGHQAGGGYFEGNRQADETARTYTLIEAKQLHERLHIGAKALAKECDIPLQKAREIVQMCPHCQK</sequence>
<dbReference type="GO" id="GO:0003964">
    <property type="term" value="F:RNA-directed DNA polymerase activity"/>
    <property type="evidence" value="ECO:0007669"/>
    <property type="project" value="UniProtKB-KW"/>
</dbReference>
<evidence type="ECO:0000256" key="4">
    <source>
        <dbReference type="ARBA" id="ARBA00022723"/>
    </source>
</evidence>
<dbReference type="PANTHER" id="PTHR41694">
    <property type="entry name" value="ENDOGENOUS RETROVIRUS GROUP K MEMBER POL PROTEIN"/>
    <property type="match status" value="1"/>
</dbReference>
<keyword evidence="5" id="KW-0255">Endonuclease</keyword>
<dbReference type="PANTHER" id="PTHR41694:SF3">
    <property type="entry name" value="RNA-DIRECTED DNA POLYMERASE-RELATED"/>
    <property type="match status" value="1"/>
</dbReference>
<dbReference type="Pfam" id="PF00075">
    <property type="entry name" value="RNase_H"/>
    <property type="match status" value="1"/>
</dbReference>
<dbReference type="Gene3D" id="1.10.10.200">
    <property type="match status" value="1"/>
</dbReference>
<keyword evidence="2" id="KW-0548">Nucleotidyltransferase</keyword>
<keyword evidence="7" id="KW-0695">RNA-directed DNA polymerase</keyword>
<gene>
    <name evidence="11" type="primary">Pol_4</name>
    <name evidence="11" type="ORF">CEPGRY_R15869</name>
</gene>
<dbReference type="Gene3D" id="3.30.420.10">
    <property type="entry name" value="Ribonuclease H-like superfamily/Ribonuclease H"/>
    <property type="match status" value="1"/>
</dbReference>
<name>A0A7L3SAV2_CEPGR</name>
<dbReference type="SUPFAM" id="SSF46919">
    <property type="entry name" value="N-terminal Zn binding domain of HIV integrase"/>
    <property type="match status" value="1"/>
</dbReference>
<keyword evidence="1" id="KW-0808">Transferase</keyword>
<evidence type="ECO:0000256" key="2">
    <source>
        <dbReference type="ARBA" id="ARBA00022695"/>
    </source>
</evidence>
<dbReference type="SUPFAM" id="SSF53098">
    <property type="entry name" value="Ribonuclease H-like"/>
    <property type="match status" value="1"/>
</dbReference>
<dbReference type="GO" id="GO:0008270">
    <property type="term" value="F:zinc ion binding"/>
    <property type="evidence" value="ECO:0007669"/>
    <property type="project" value="UniProtKB-KW"/>
</dbReference>
<dbReference type="GO" id="GO:0004523">
    <property type="term" value="F:RNA-DNA hybrid ribonuclease activity"/>
    <property type="evidence" value="ECO:0007669"/>
    <property type="project" value="InterPro"/>
</dbReference>
<evidence type="ECO:0000256" key="3">
    <source>
        <dbReference type="ARBA" id="ARBA00022722"/>
    </source>
</evidence>
<dbReference type="PROSITE" id="PS50876">
    <property type="entry name" value="ZF_INTEGRASE"/>
    <property type="match status" value="1"/>
</dbReference>
<feature type="non-terminal residue" evidence="11">
    <location>
        <position position="181"/>
    </location>
</feature>
<evidence type="ECO:0000256" key="7">
    <source>
        <dbReference type="ARBA" id="ARBA00022918"/>
    </source>
</evidence>